<gene>
    <name evidence="1" type="ORF">NCTC7915_00344</name>
</gene>
<dbReference type="Gene3D" id="1.25.40.10">
    <property type="entry name" value="Tetratricopeptide repeat domain"/>
    <property type="match status" value="1"/>
</dbReference>
<accession>A0AA46BLM7</accession>
<name>A0AA46BLM7_9MICO</name>
<dbReference type="Pfam" id="PF14561">
    <property type="entry name" value="TPR_20"/>
    <property type="match status" value="1"/>
</dbReference>
<evidence type="ECO:0000313" key="1">
    <source>
        <dbReference type="EMBL" id="STD04974.1"/>
    </source>
</evidence>
<evidence type="ECO:0008006" key="3">
    <source>
        <dbReference type="Google" id="ProtNLM"/>
    </source>
</evidence>
<evidence type="ECO:0000313" key="2">
    <source>
        <dbReference type="Proteomes" id="UP000254118"/>
    </source>
</evidence>
<dbReference type="SUPFAM" id="SSF48452">
    <property type="entry name" value="TPR-like"/>
    <property type="match status" value="1"/>
</dbReference>
<organism evidence="1 2">
    <name type="scientific">Dermatophilus congolensis</name>
    <dbReference type="NCBI Taxonomy" id="1863"/>
    <lineage>
        <taxon>Bacteria</taxon>
        <taxon>Bacillati</taxon>
        <taxon>Actinomycetota</taxon>
        <taxon>Actinomycetes</taxon>
        <taxon>Micrococcales</taxon>
        <taxon>Dermatophilaceae</taxon>
        <taxon>Dermatophilus</taxon>
    </lineage>
</organism>
<dbReference type="EMBL" id="UFYA01000001">
    <property type="protein sequence ID" value="STD04974.1"/>
    <property type="molecule type" value="Genomic_DNA"/>
</dbReference>
<dbReference type="Proteomes" id="UP000254118">
    <property type="component" value="Unassembled WGS sequence"/>
</dbReference>
<dbReference type="AlphaFoldDB" id="A0AA46BLM7"/>
<reference evidence="1 2" key="1">
    <citation type="submission" date="2018-06" db="EMBL/GenBank/DDBJ databases">
        <authorList>
            <consortium name="Pathogen Informatics"/>
            <person name="Doyle S."/>
        </authorList>
    </citation>
    <scope>NUCLEOTIDE SEQUENCE [LARGE SCALE GENOMIC DNA]</scope>
    <source>
        <strain evidence="1 2">NCTC7915</strain>
    </source>
</reference>
<proteinExistence type="predicted"/>
<protein>
    <recommendedName>
        <fullName evidence="3">Thioredoxin</fullName>
    </recommendedName>
</protein>
<comment type="caution">
    <text evidence="1">The sequence shown here is derived from an EMBL/GenBank/DDBJ whole genome shotgun (WGS) entry which is preliminary data.</text>
</comment>
<dbReference type="Gene3D" id="3.40.30.10">
    <property type="entry name" value="Glutaredoxin"/>
    <property type="match status" value="1"/>
</dbReference>
<sequence length="309" mass="31991">MSMSTPSFSSGAMRGAVDLSSLGQGTPAASTEAPTEGGAAALRVNGTEATFQELVLGTRDVAALFVLYSASRPETEQAVEQAVAAASTVQGRLRVVAFDVDAFPAVAQAFQAQQIPMTFGVIAGQPIPLFPGVQPAPQLAPMVNELLTVAAQNGVTGRIEAAESTGAAPAEELPPLHQEAFDAIQAGDYAAARAAYAKALEQNPKDSAATAGMAQVGLLERLATVDAAAMRAAAAEDPKNVQAALAVADIDVAGGHVEDAFARLIDLIRVTVEDERDAVRARLLELFEVVGSRDERVLKARRALMAALF</sequence>
<dbReference type="InterPro" id="IPR036249">
    <property type="entry name" value="Thioredoxin-like_sf"/>
</dbReference>
<dbReference type="SUPFAM" id="SSF52833">
    <property type="entry name" value="Thioredoxin-like"/>
    <property type="match status" value="1"/>
</dbReference>
<dbReference type="InterPro" id="IPR011990">
    <property type="entry name" value="TPR-like_helical_dom_sf"/>
</dbReference>